<dbReference type="SUPFAM" id="SSF53335">
    <property type="entry name" value="S-adenosyl-L-methionine-dependent methyltransferases"/>
    <property type="match status" value="1"/>
</dbReference>
<dbReference type="EMBL" id="CM008963">
    <property type="protein sequence ID" value="PNW86937.1"/>
    <property type="molecule type" value="Genomic_DNA"/>
</dbReference>
<dbReference type="PANTHER" id="PTHR13369">
    <property type="match status" value="1"/>
</dbReference>
<proteinExistence type="predicted"/>
<accession>A0A2K3E2E6</accession>
<evidence type="ECO:0000259" key="2">
    <source>
        <dbReference type="Pfam" id="PF13679"/>
    </source>
</evidence>
<dbReference type="STRING" id="3055.A0A2K3E2E6"/>
<feature type="compositionally biased region" description="Polar residues" evidence="1">
    <location>
        <begin position="20"/>
        <end position="33"/>
    </location>
</feature>
<organism evidence="3 4">
    <name type="scientific">Chlamydomonas reinhardtii</name>
    <name type="common">Chlamydomonas smithii</name>
    <dbReference type="NCBI Taxonomy" id="3055"/>
    <lineage>
        <taxon>Eukaryota</taxon>
        <taxon>Viridiplantae</taxon>
        <taxon>Chlorophyta</taxon>
        <taxon>core chlorophytes</taxon>
        <taxon>Chlorophyceae</taxon>
        <taxon>CS clade</taxon>
        <taxon>Chlamydomonadales</taxon>
        <taxon>Chlamydomonadaceae</taxon>
        <taxon>Chlamydomonas</taxon>
    </lineage>
</organism>
<keyword evidence="4" id="KW-1185">Reference proteome</keyword>
<feature type="compositionally biased region" description="Polar residues" evidence="1">
    <location>
        <begin position="1"/>
        <end position="12"/>
    </location>
</feature>
<feature type="compositionally biased region" description="Low complexity" evidence="1">
    <location>
        <begin position="523"/>
        <end position="534"/>
    </location>
</feature>
<dbReference type="PANTHER" id="PTHR13369:SF3">
    <property type="entry name" value="METHYLTRANSFERASE DOMAIN-CONTAINING PROTEIN"/>
    <property type="match status" value="1"/>
</dbReference>
<dbReference type="PaxDb" id="3055-EDP07704"/>
<reference evidence="3 4" key="1">
    <citation type="journal article" date="2007" name="Science">
        <title>The Chlamydomonas genome reveals the evolution of key animal and plant functions.</title>
        <authorList>
            <person name="Merchant S.S."/>
            <person name="Prochnik S.E."/>
            <person name="Vallon O."/>
            <person name="Harris E.H."/>
            <person name="Karpowicz S.J."/>
            <person name="Witman G.B."/>
            <person name="Terry A."/>
            <person name="Salamov A."/>
            <person name="Fritz-Laylin L.K."/>
            <person name="Marechal-Drouard L."/>
            <person name="Marshall W.F."/>
            <person name="Qu L.H."/>
            <person name="Nelson D.R."/>
            <person name="Sanderfoot A.A."/>
            <person name="Spalding M.H."/>
            <person name="Kapitonov V.V."/>
            <person name="Ren Q."/>
            <person name="Ferris P."/>
            <person name="Lindquist E."/>
            <person name="Shapiro H."/>
            <person name="Lucas S.M."/>
            <person name="Grimwood J."/>
            <person name="Schmutz J."/>
            <person name="Cardol P."/>
            <person name="Cerutti H."/>
            <person name="Chanfreau G."/>
            <person name="Chen C.L."/>
            <person name="Cognat V."/>
            <person name="Croft M.T."/>
            <person name="Dent R."/>
            <person name="Dutcher S."/>
            <person name="Fernandez E."/>
            <person name="Fukuzawa H."/>
            <person name="Gonzalez-Ballester D."/>
            <person name="Gonzalez-Halphen D."/>
            <person name="Hallmann A."/>
            <person name="Hanikenne M."/>
            <person name="Hippler M."/>
            <person name="Inwood W."/>
            <person name="Jabbari K."/>
            <person name="Kalanon M."/>
            <person name="Kuras R."/>
            <person name="Lefebvre P.A."/>
            <person name="Lemaire S.D."/>
            <person name="Lobanov A.V."/>
            <person name="Lohr M."/>
            <person name="Manuell A."/>
            <person name="Meier I."/>
            <person name="Mets L."/>
            <person name="Mittag M."/>
            <person name="Mittelmeier T."/>
            <person name="Moroney J.V."/>
            <person name="Moseley J."/>
            <person name="Napoli C."/>
            <person name="Nedelcu A.M."/>
            <person name="Niyogi K."/>
            <person name="Novoselov S.V."/>
            <person name="Paulsen I.T."/>
            <person name="Pazour G."/>
            <person name="Purton S."/>
            <person name="Ral J.P."/>
            <person name="Riano-Pachon D.M."/>
            <person name="Riekhof W."/>
            <person name="Rymarquis L."/>
            <person name="Schroda M."/>
            <person name="Stern D."/>
            <person name="Umen J."/>
            <person name="Willows R."/>
            <person name="Wilson N."/>
            <person name="Zimmer S.L."/>
            <person name="Allmer J."/>
            <person name="Balk J."/>
            <person name="Bisova K."/>
            <person name="Chen C.J."/>
            <person name="Elias M."/>
            <person name="Gendler K."/>
            <person name="Hauser C."/>
            <person name="Lamb M.R."/>
            <person name="Ledford H."/>
            <person name="Long J.C."/>
            <person name="Minagawa J."/>
            <person name="Page M.D."/>
            <person name="Pan J."/>
            <person name="Pootakham W."/>
            <person name="Roje S."/>
            <person name="Rose A."/>
            <person name="Stahlberg E."/>
            <person name="Terauchi A.M."/>
            <person name="Yang P."/>
            <person name="Ball S."/>
            <person name="Bowler C."/>
            <person name="Dieckmann C.L."/>
            <person name="Gladyshev V.N."/>
            <person name="Green P."/>
            <person name="Jorgensen R."/>
            <person name="Mayfield S."/>
            <person name="Mueller-Roeber B."/>
            <person name="Rajamani S."/>
            <person name="Sayre R.T."/>
            <person name="Brokstein P."/>
            <person name="Dubchak I."/>
            <person name="Goodstein D."/>
            <person name="Hornick L."/>
            <person name="Huang Y.W."/>
            <person name="Jhaveri J."/>
            <person name="Luo Y."/>
            <person name="Martinez D."/>
            <person name="Ngau W.C."/>
            <person name="Otillar B."/>
            <person name="Poliakov A."/>
            <person name="Porter A."/>
            <person name="Szajkowski L."/>
            <person name="Werner G."/>
            <person name="Zhou K."/>
            <person name="Grigoriev I.V."/>
            <person name="Rokhsar D.S."/>
            <person name="Grossman A.R."/>
        </authorList>
    </citation>
    <scope>NUCLEOTIDE SEQUENCE [LARGE SCALE GENOMIC DNA]</scope>
    <source>
        <strain evidence="4">CC-503</strain>
    </source>
</reference>
<dbReference type="Pfam" id="PF13679">
    <property type="entry name" value="Methyltransf_32"/>
    <property type="match status" value="1"/>
</dbReference>
<feature type="compositionally biased region" description="Low complexity" evidence="1">
    <location>
        <begin position="75"/>
        <end position="84"/>
    </location>
</feature>
<feature type="region of interest" description="Disordered" evidence="1">
    <location>
        <begin position="317"/>
        <end position="339"/>
    </location>
</feature>
<dbReference type="ExpressionAtlas" id="A0A2K3E2E6">
    <property type="expression patterns" value="baseline"/>
</dbReference>
<feature type="domain" description="Methyltransferase" evidence="2">
    <location>
        <begin position="340"/>
        <end position="455"/>
    </location>
</feature>
<feature type="region of interest" description="Disordered" evidence="1">
    <location>
        <begin position="1"/>
        <end position="89"/>
    </location>
</feature>
<evidence type="ECO:0000313" key="4">
    <source>
        <dbReference type="Proteomes" id="UP000006906"/>
    </source>
</evidence>
<dbReference type="InParanoid" id="A0A2K3E2E6"/>
<gene>
    <name evidence="3" type="ORF">CHLRE_02g102100v5</name>
</gene>
<dbReference type="Gene3D" id="3.40.50.150">
    <property type="entry name" value="Vaccinia Virus protein VP39"/>
    <property type="match status" value="1"/>
</dbReference>
<sequence length="615" mass="65000">MQNYTLNSQRASEPQRHLTARSTTHTFSWQCRRQTVKALGPRGNTVPPSTRCAGHSSGDTAGHTAGRQSTRSPKATAGDAVTTRAGGGGGGAEQWQLEIMQAFAAAEGFAELTIRAKVASAQPWHTVTVRPVAVKGGRQLQVTTLTARQSLSANHPAAAGDTAAVERVLGPLLAEAGIGSAALRTAGGDMAVQVTKKGKGIIHRSAPKDRTPLLRAGPGAAADADDAAQFLAHDRTKATPIPADRPHPFLQKIGFQTADGRIRATMQDKFTQVNDFLRLLGHTAMVRGLAKQQLPQAQQPQPAVAAAMAELNTDTTAGSDTQLDAADAPGSQSSGSPAGPRLHILDCGCGSSHLSFGTYHYLNHVLGVPAAMAGVDTNAGLMAKSNDNAAALGLADTVHFDTAPIGDYTPRARPDIVLALHACDTATDDALALAVKQSSPLIMAVPCCHAHLHKQLAGRPPSSRPPWQPLLRHGIMRQRQLDLVTDSLRAALLRVAGYTTDVVEFVSTDHTPRNLLIRAELPQQQRQQQQQQQQAASGADTSVAQITRETAGAAPLPQPYRKAQLDAAREYLALRDYWGVLPRLEVLLESELGPVLAAAGHADSAGEHEELQAEH</sequence>
<dbReference type="Gramene" id="PNW86937">
    <property type="protein sequence ID" value="PNW86937"/>
    <property type="gene ID" value="CHLRE_02g102100v5"/>
</dbReference>
<dbReference type="InterPro" id="IPR029063">
    <property type="entry name" value="SAM-dependent_MTases_sf"/>
</dbReference>
<evidence type="ECO:0000313" key="3">
    <source>
        <dbReference type="EMBL" id="PNW86937.1"/>
    </source>
</evidence>
<feature type="compositionally biased region" description="Low complexity" evidence="1">
    <location>
        <begin position="324"/>
        <end position="339"/>
    </location>
</feature>
<dbReference type="Proteomes" id="UP000006906">
    <property type="component" value="Chromosome 2"/>
</dbReference>
<dbReference type="GO" id="GO:0005737">
    <property type="term" value="C:cytoplasm"/>
    <property type="evidence" value="ECO:0000318"/>
    <property type="project" value="GO_Central"/>
</dbReference>
<dbReference type="OrthoDB" id="547169at2759"/>
<dbReference type="AlphaFoldDB" id="A0A2K3E2E6"/>
<evidence type="ECO:0000256" key="1">
    <source>
        <dbReference type="SAM" id="MobiDB-lite"/>
    </source>
</evidence>
<feature type="region of interest" description="Disordered" evidence="1">
    <location>
        <begin position="522"/>
        <end position="542"/>
    </location>
</feature>
<protein>
    <recommendedName>
        <fullName evidence="2">Methyltransferase domain-containing protein</fullName>
    </recommendedName>
</protein>
<name>A0A2K3E2E6_CHLRE</name>
<dbReference type="KEGG" id="cre:CHLRE_02g102100v5"/>
<dbReference type="InterPro" id="IPR025714">
    <property type="entry name" value="Methyltranfer_dom"/>
</dbReference>
<dbReference type="RefSeq" id="XP_001700008.2">
    <property type="nucleotide sequence ID" value="XM_001699956.2"/>
</dbReference>
<dbReference type="GeneID" id="5725558"/>